<dbReference type="EMBL" id="CP020946">
    <property type="protein sequence ID" value="ASD64266.1"/>
    <property type="molecule type" value="Genomic_DNA"/>
</dbReference>
<accession>A0A1Z3N9Y4</accession>
<reference evidence="2 3" key="1">
    <citation type="submission" date="2017-04" db="EMBL/GenBank/DDBJ databases">
        <title>Whole genome sequence of Bdellovibrio bacteriovorus strain SSB218315.</title>
        <authorList>
            <person name="Oyedara O."/>
            <person name="Rodriguez-Perez M.A."/>
        </authorList>
    </citation>
    <scope>NUCLEOTIDE SEQUENCE [LARGE SCALE GENOMIC DNA]</scope>
    <source>
        <strain evidence="2 3">SSB218315</strain>
    </source>
</reference>
<dbReference type="AlphaFoldDB" id="A0A1Z3N9Y4"/>
<feature type="compositionally biased region" description="Basic and acidic residues" evidence="1">
    <location>
        <begin position="21"/>
        <end position="30"/>
    </location>
</feature>
<dbReference type="Proteomes" id="UP000197003">
    <property type="component" value="Chromosome"/>
</dbReference>
<dbReference type="OrthoDB" id="9342734at2"/>
<evidence type="ECO:0000313" key="3">
    <source>
        <dbReference type="Proteomes" id="UP000197003"/>
    </source>
</evidence>
<evidence type="ECO:0000313" key="2">
    <source>
        <dbReference type="EMBL" id="ASD64266.1"/>
    </source>
</evidence>
<feature type="region of interest" description="Disordered" evidence="1">
    <location>
        <begin position="1"/>
        <end position="39"/>
    </location>
</feature>
<protein>
    <submittedName>
        <fullName evidence="2">Uncharacterized protein</fullName>
    </submittedName>
</protein>
<gene>
    <name evidence="2" type="ORF">B9G79_12170</name>
</gene>
<proteinExistence type="predicted"/>
<organism evidence="2 3">
    <name type="scientific">Bdellovibrio bacteriovorus</name>
    <dbReference type="NCBI Taxonomy" id="959"/>
    <lineage>
        <taxon>Bacteria</taxon>
        <taxon>Pseudomonadati</taxon>
        <taxon>Bdellovibrionota</taxon>
        <taxon>Bdellovibrionia</taxon>
        <taxon>Bdellovibrionales</taxon>
        <taxon>Pseudobdellovibrionaceae</taxon>
        <taxon>Bdellovibrio</taxon>
    </lineage>
</organism>
<evidence type="ECO:0000256" key="1">
    <source>
        <dbReference type="SAM" id="MobiDB-lite"/>
    </source>
</evidence>
<sequence length="86" mass="9784">MSGDNLERQQNSNTDTPNSPEKPEKREPSSKKSLFGNLNSDLKHALNTWETLTEEAANKVSPDEEQLQEVKRLLGELKSKLNQFDE</sequence>
<dbReference type="RefSeq" id="WP_088565745.1">
    <property type="nucleotide sequence ID" value="NZ_CP020946.1"/>
</dbReference>
<name>A0A1Z3N9Y4_BDEBC</name>